<gene>
    <name evidence="2" type="ORF">RFV38_04980</name>
</gene>
<dbReference type="EMBL" id="JAVIKH010000005">
    <property type="protein sequence ID" value="MDX8335852.1"/>
    <property type="molecule type" value="Genomic_DNA"/>
</dbReference>
<dbReference type="Pfam" id="PF09917">
    <property type="entry name" value="DUF2147"/>
    <property type="match status" value="1"/>
</dbReference>
<dbReference type="RefSeq" id="WP_320313258.1">
    <property type="nucleotide sequence ID" value="NZ_JAVIKH010000005.1"/>
</dbReference>
<protein>
    <submittedName>
        <fullName evidence="2">DUF2147 domain-containing protein</fullName>
    </submittedName>
</protein>
<organism evidence="2 3">
    <name type="scientific">Candidatus Cetobacterium colombiensis</name>
    <dbReference type="NCBI Taxonomy" id="3073100"/>
    <lineage>
        <taxon>Bacteria</taxon>
        <taxon>Fusobacteriati</taxon>
        <taxon>Fusobacteriota</taxon>
        <taxon>Fusobacteriia</taxon>
        <taxon>Fusobacteriales</taxon>
        <taxon>Fusobacteriaceae</taxon>
        <taxon>Cetobacterium</taxon>
    </lineage>
</organism>
<dbReference type="Proteomes" id="UP001279681">
    <property type="component" value="Unassembled WGS sequence"/>
</dbReference>
<evidence type="ECO:0000259" key="1">
    <source>
        <dbReference type="Pfam" id="PF09917"/>
    </source>
</evidence>
<accession>A0ABU4W8K9</accession>
<dbReference type="InterPro" id="IPR019223">
    <property type="entry name" value="DUF2147"/>
</dbReference>
<reference evidence="3" key="1">
    <citation type="submission" date="2023-07" db="EMBL/GenBank/DDBJ databases">
        <authorList>
            <person name="Colorado M.A."/>
            <person name="Villamil L.M."/>
            <person name="Melo J.F."/>
            <person name="Rodriguez J.A."/>
            <person name="Ruiz R.Y."/>
        </authorList>
    </citation>
    <scope>NUCLEOTIDE SEQUENCE [LARGE SCALE GENOMIC DNA]</scope>
    <source>
        <strain evidence="3">C33</strain>
    </source>
</reference>
<dbReference type="Gene3D" id="2.40.128.520">
    <property type="match status" value="1"/>
</dbReference>
<sequence>MKVLVFFMLMGNLIFANSIKGYWMTQEGKNGKEAIVYIQKVGEIYSGKINYIATVDKKFNILSYTDKDELIGFELVKNFKKVDDLTYNEGRIIDPKSSREYYASVKIDGNNLILRGSLDSYGILGAKRVWKKVNIKKNDEGKL</sequence>
<evidence type="ECO:0000313" key="2">
    <source>
        <dbReference type="EMBL" id="MDX8335852.1"/>
    </source>
</evidence>
<feature type="domain" description="DUF2147" evidence="1">
    <location>
        <begin position="21"/>
        <end position="132"/>
    </location>
</feature>
<comment type="caution">
    <text evidence="2">The sequence shown here is derived from an EMBL/GenBank/DDBJ whole genome shotgun (WGS) entry which is preliminary data.</text>
</comment>
<proteinExistence type="predicted"/>
<keyword evidence="3" id="KW-1185">Reference proteome</keyword>
<evidence type="ECO:0000313" key="3">
    <source>
        <dbReference type="Proteomes" id="UP001279681"/>
    </source>
</evidence>
<name>A0ABU4W8K9_9FUSO</name>